<keyword evidence="4 11" id="KW-0658">Purine biosynthesis</keyword>
<evidence type="ECO:0000256" key="9">
    <source>
        <dbReference type="ARBA" id="ARBA00023167"/>
    </source>
</evidence>
<evidence type="ECO:0000256" key="1">
    <source>
        <dbReference type="ARBA" id="ARBA00004777"/>
    </source>
</evidence>
<dbReference type="PANTHER" id="PTHR48099:SF5">
    <property type="entry name" value="C-1-TETRAHYDROFOLATE SYNTHASE, CYTOPLASMIC"/>
    <property type="match status" value="1"/>
</dbReference>
<evidence type="ECO:0000256" key="6">
    <source>
        <dbReference type="ARBA" id="ARBA00022857"/>
    </source>
</evidence>
<feature type="domain" description="Tetrahydrofolate dehydrogenase/cyclohydrolase catalytic" evidence="12">
    <location>
        <begin position="4"/>
        <end position="115"/>
    </location>
</feature>
<comment type="pathway">
    <text evidence="1 11">One-carbon metabolism; tetrahydrofolate interconversion.</text>
</comment>
<proteinExistence type="inferred from homology"/>
<keyword evidence="11" id="KW-0028">Amino-acid biosynthesis</keyword>
<dbReference type="Gene3D" id="3.40.50.10860">
    <property type="entry name" value="Leucine Dehydrogenase, chain A, domain 1"/>
    <property type="match status" value="1"/>
</dbReference>
<dbReference type="AlphaFoldDB" id="A0A1F7UNL6"/>
<dbReference type="EC" id="1.5.1.5" evidence="11"/>
<dbReference type="SUPFAM" id="SSF51735">
    <property type="entry name" value="NAD(P)-binding Rossmann-fold domains"/>
    <property type="match status" value="1"/>
</dbReference>
<dbReference type="InterPro" id="IPR036291">
    <property type="entry name" value="NAD(P)-bd_dom_sf"/>
</dbReference>
<dbReference type="FunFam" id="3.40.50.10860:FF:000005">
    <property type="entry name" value="C-1-tetrahydrofolate synthase, cytoplasmic, putative"/>
    <property type="match status" value="1"/>
</dbReference>
<keyword evidence="9 11" id="KW-0486">Methionine biosynthesis</keyword>
<reference evidence="14 15" key="1">
    <citation type="journal article" date="2016" name="Nat. Commun.">
        <title>Thousands of microbial genomes shed light on interconnected biogeochemical processes in an aquifer system.</title>
        <authorList>
            <person name="Anantharaman K."/>
            <person name="Brown C.T."/>
            <person name="Hug L.A."/>
            <person name="Sharon I."/>
            <person name="Castelle C.J."/>
            <person name="Probst A.J."/>
            <person name="Thomas B.C."/>
            <person name="Singh A."/>
            <person name="Wilkins M.J."/>
            <person name="Karaoz U."/>
            <person name="Brodie E.L."/>
            <person name="Williams K.H."/>
            <person name="Hubbard S.S."/>
            <person name="Banfield J.F."/>
        </authorList>
    </citation>
    <scope>NUCLEOTIDE SEQUENCE [LARGE SCALE GENOMIC DNA]</scope>
</reference>
<dbReference type="GO" id="GO:0000105">
    <property type="term" value="P:L-histidine biosynthetic process"/>
    <property type="evidence" value="ECO:0007669"/>
    <property type="project" value="UniProtKB-KW"/>
</dbReference>
<comment type="catalytic activity">
    <reaction evidence="11">
        <text>(6R)-5,10-methylene-5,6,7,8-tetrahydrofolate + NADP(+) = (6R)-5,10-methenyltetrahydrofolate + NADPH</text>
        <dbReference type="Rhea" id="RHEA:22812"/>
        <dbReference type="ChEBI" id="CHEBI:15636"/>
        <dbReference type="ChEBI" id="CHEBI:57455"/>
        <dbReference type="ChEBI" id="CHEBI:57783"/>
        <dbReference type="ChEBI" id="CHEBI:58349"/>
        <dbReference type="EC" id="1.5.1.5"/>
    </reaction>
</comment>
<organism evidence="14 15">
    <name type="scientific">Candidatus Uhrbacteria bacterium RIFCSPLOWO2_01_FULL_47_24</name>
    <dbReference type="NCBI Taxonomy" id="1802401"/>
    <lineage>
        <taxon>Bacteria</taxon>
        <taxon>Candidatus Uhriibacteriota</taxon>
    </lineage>
</organism>
<dbReference type="Proteomes" id="UP000176897">
    <property type="component" value="Unassembled WGS sequence"/>
</dbReference>
<dbReference type="InterPro" id="IPR000672">
    <property type="entry name" value="THF_DH/CycHdrlase"/>
</dbReference>
<dbReference type="GO" id="GO:0009086">
    <property type="term" value="P:methionine biosynthetic process"/>
    <property type="evidence" value="ECO:0007669"/>
    <property type="project" value="UniProtKB-KW"/>
</dbReference>
<name>A0A1F7UNL6_9BACT</name>
<dbReference type="PROSITE" id="PS00767">
    <property type="entry name" value="THF_DHG_CYH_2"/>
    <property type="match status" value="1"/>
</dbReference>
<dbReference type="GO" id="GO:0004488">
    <property type="term" value="F:methylenetetrahydrofolate dehydrogenase (NADP+) activity"/>
    <property type="evidence" value="ECO:0007669"/>
    <property type="project" value="UniProtKB-UniRule"/>
</dbReference>
<dbReference type="PRINTS" id="PR00085">
    <property type="entry name" value="THFDHDRGNASE"/>
</dbReference>
<keyword evidence="6 11" id="KW-0521">NADP</keyword>
<comment type="similarity">
    <text evidence="11">Belongs to the tetrahydrofolate dehydrogenase/cyclohydrolase family.</text>
</comment>
<evidence type="ECO:0000256" key="10">
    <source>
        <dbReference type="ARBA" id="ARBA00023268"/>
    </source>
</evidence>
<dbReference type="EMBL" id="MGEJ01000022">
    <property type="protein sequence ID" value="OGL79881.1"/>
    <property type="molecule type" value="Genomic_DNA"/>
</dbReference>
<dbReference type="InterPro" id="IPR020630">
    <property type="entry name" value="THF_DH/CycHdrlase_cat_dom"/>
</dbReference>
<feature type="binding site" evidence="11">
    <location>
        <position position="241"/>
    </location>
    <ligand>
        <name>NADP(+)</name>
        <dbReference type="ChEBI" id="CHEBI:58349"/>
    </ligand>
</feature>
<evidence type="ECO:0000256" key="11">
    <source>
        <dbReference type="HAMAP-Rule" id="MF_01576"/>
    </source>
</evidence>
<evidence type="ECO:0000256" key="5">
    <source>
        <dbReference type="ARBA" id="ARBA00022801"/>
    </source>
</evidence>
<dbReference type="GO" id="GO:0035999">
    <property type="term" value="P:tetrahydrofolate interconversion"/>
    <property type="evidence" value="ECO:0007669"/>
    <property type="project" value="UniProtKB-UniRule"/>
</dbReference>
<dbReference type="Gene3D" id="3.40.50.720">
    <property type="entry name" value="NAD(P)-binding Rossmann-like Domain"/>
    <property type="match status" value="1"/>
</dbReference>
<gene>
    <name evidence="11" type="primary">folD</name>
    <name evidence="14" type="ORF">A3B21_00625</name>
</gene>
<dbReference type="SUPFAM" id="SSF53223">
    <property type="entry name" value="Aminoacid dehydrogenase-like, N-terminal domain"/>
    <property type="match status" value="1"/>
</dbReference>
<dbReference type="Pfam" id="PF00763">
    <property type="entry name" value="THF_DHG_CYH"/>
    <property type="match status" value="1"/>
</dbReference>
<comment type="function">
    <text evidence="11">Catalyzes the oxidation of 5,10-methylenetetrahydrofolate to 5,10-methenyltetrahydrofolate and then the hydrolysis of 5,10-methenyltetrahydrofolate to 10-formyltetrahydrofolate.</text>
</comment>
<evidence type="ECO:0000259" key="12">
    <source>
        <dbReference type="Pfam" id="PF00763"/>
    </source>
</evidence>
<evidence type="ECO:0000256" key="7">
    <source>
        <dbReference type="ARBA" id="ARBA00023002"/>
    </source>
</evidence>
<comment type="subunit">
    <text evidence="2 11">Homodimer.</text>
</comment>
<dbReference type="PANTHER" id="PTHR48099">
    <property type="entry name" value="C-1-TETRAHYDROFOLATE SYNTHASE, CYTOPLASMIC-RELATED"/>
    <property type="match status" value="1"/>
</dbReference>
<dbReference type="EC" id="3.5.4.9" evidence="11"/>
<keyword evidence="8 11" id="KW-0368">Histidine biosynthesis</keyword>
<keyword evidence="3 11" id="KW-0554">One-carbon metabolism</keyword>
<comment type="caution">
    <text evidence="11">Lacks conserved residue(s) required for the propagation of feature annotation.</text>
</comment>
<dbReference type="STRING" id="1802401.A3B21_00625"/>
<evidence type="ECO:0000256" key="2">
    <source>
        <dbReference type="ARBA" id="ARBA00011738"/>
    </source>
</evidence>
<evidence type="ECO:0000256" key="4">
    <source>
        <dbReference type="ARBA" id="ARBA00022755"/>
    </source>
</evidence>
<protein>
    <recommendedName>
        <fullName evidence="11">Bifunctional protein FolD</fullName>
    </recommendedName>
    <domain>
        <recommendedName>
            <fullName evidence="11">Methylenetetrahydrofolate dehydrogenase</fullName>
            <ecNumber evidence="11">1.5.1.5</ecNumber>
        </recommendedName>
    </domain>
    <domain>
        <recommendedName>
            <fullName evidence="11">Methenyltetrahydrofolate cyclohydrolase</fullName>
            <ecNumber evidence="11">3.5.4.9</ecNumber>
        </recommendedName>
    </domain>
</protein>
<evidence type="ECO:0000313" key="15">
    <source>
        <dbReference type="Proteomes" id="UP000176897"/>
    </source>
</evidence>
<dbReference type="GO" id="GO:0006164">
    <property type="term" value="P:purine nucleotide biosynthetic process"/>
    <property type="evidence" value="ECO:0007669"/>
    <property type="project" value="UniProtKB-KW"/>
</dbReference>
<keyword evidence="10 11" id="KW-0511">Multifunctional enzyme</keyword>
<feature type="domain" description="Tetrahydrofolate dehydrogenase/cyclohydrolase NAD(P)-binding" evidence="13">
    <location>
        <begin position="169"/>
        <end position="299"/>
    </location>
</feature>
<evidence type="ECO:0000256" key="8">
    <source>
        <dbReference type="ARBA" id="ARBA00023102"/>
    </source>
</evidence>
<keyword evidence="7 11" id="KW-0560">Oxidoreductase</keyword>
<dbReference type="InterPro" id="IPR046346">
    <property type="entry name" value="Aminoacid_DH-like_N_sf"/>
</dbReference>
<dbReference type="InterPro" id="IPR020867">
    <property type="entry name" value="THF_DH/CycHdrlase_CS"/>
</dbReference>
<accession>A0A1F7UNL6</accession>
<comment type="catalytic activity">
    <reaction evidence="11">
        <text>(6R)-5,10-methenyltetrahydrofolate + H2O = (6R)-10-formyltetrahydrofolate + H(+)</text>
        <dbReference type="Rhea" id="RHEA:23700"/>
        <dbReference type="ChEBI" id="CHEBI:15377"/>
        <dbReference type="ChEBI" id="CHEBI:15378"/>
        <dbReference type="ChEBI" id="CHEBI:57455"/>
        <dbReference type="ChEBI" id="CHEBI:195366"/>
        <dbReference type="EC" id="3.5.4.9"/>
    </reaction>
</comment>
<dbReference type="GO" id="GO:0004477">
    <property type="term" value="F:methenyltetrahydrofolate cyclohydrolase activity"/>
    <property type="evidence" value="ECO:0007669"/>
    <property type="project" value="UniProtKB-UniRule"/>
</dbReference>
<dbReference type="GO" id="GO:0005829">
    <property type="term" value="C:cytosol"/>
    <property type="evidence" value="ECO:0007669"/>
    <property type="project" value="TreeGrafter"/>
</dbReference>
<keyword evidence="5 11" id="KW-0378">Hydrolase</keyword>
<evidence type="ECO:0000313" key="14">
    <source>
        <dbReference type="EMBL" id="OGL79881.1"/>
    </source>
</evidence>
<dbReference type="InterPro" id="IPR020631">
    <property type="entry name" value="THF_DH/CycHdrlase_NAD-bd_dom"/>
</dbReference>
<sequence>MQIIDGRKLAARIRAEVKEEIARLGSTPGLAVILVGKDPASHLYVALKEKACTEAGIKFEKYVFSGTEPESEIIETIRKLNGRDDIHGILVQVPLPAIYHEDVILSTLDPSKDVDGFHQVNLRAILEGKPRIIPCVALAIVALVDEAIKQKGDVSLFAHKKGDAPFLAVLIANRMEFAAPLEYLLEKRGALVQIILRAKEVTTDISAQIKSADILIVARGHANFVSGDMIKDGAIVIDVGTNTLPDGKVVGDVDQGLALSKKGLSPMGDKPGYITPVPGGVGPMTVAMLLKNTLELAKNA</sequence>
<dbReference type="HAMAP" id="MF_01576">
    <property type="entry name" value="THF_DHG_CYH"/>
    <property type="match status" value="1"/>
</dbReference>
<dbReference type="UniPathway" id="UPA00193"/>
<comment type="caution">
    <text evidence="14">The sequence shown here is derived from an EMBL/GenBank/DDBJ whole genome shotgun (WGS) entry which is preliminary data.</text>
</comment>
<evidence type="ECO:0000256" key="3">
    <source>
        <dbReference type="ARBA" id="ARBA00022563"/>
    </source>
</evidence>
<dbReference type="Pfam" id="PF02882">
    <property type="entry name" value="THF_DHG_CYH_C"/>
    <property type="match status" value="1"/>
</dbReference>
<evidence type="ECO:0000259" key="13">
    <source>
        <dbReference type="Pfam" id="PF02882"/>
    </source>
</evidence>